<evidence type="ECO:0000313" key="2">
    <source>
        <dbReference type="EMBL" id="KAK2096695.1"/>
    </source>
</evidence>
<feature type="compositionally biased region" description="Basic and acidic residues" evidence="1">
    <location>
        <begin position="73"/>
        <end position="89"/>
    </location>
</feature>
<sequence length="113" mass="11848">NGSPFPQHPSAAAPHRGIVGNSAHSPAPANQRPPLPASRALPRRPAPSSPAGLFLHPERKPGLNLNSAQKQRAAAEGEREERLRPRAGDARAGTASIRKESVRGTPRGAAAPW</sequence>
<comment type="caution">
    <text evidence="2">The sequence shown here is derived from an EMBL/GenBank/DDBJ whole genome shotgun (WGS) entry which is preliminary data.</text>
</comment>
<gene>
    <name evidence="2" type="ORF">P7K49_025729</name>
</gene>
<dbReference type="Proteomes" id="UP001266305">
    <property type="component" value="Unassembled WGS sequence"/>
</dbReference>
<keyword evidence="3" id="KW-1185">Reference proteome</keyword>
<feature type="non-terminal residue" evidence="2">
    <location>
        <position position="113"/>
    </location>
</feature>
<accession>A0ABQ9UI05</accession>
<evidence type="ECO:0000313" key="3">
    <source>
        <dbReference type="Proteomes" id="UP001266305"/>
    </source>
</evidence>
<protein>
    <submittedName>
        <fullName evidence="2">Uncharacterized protein</fullName>
    </submittedName>
</protein>
<feature type="region of interest" description="Disordered" evidence="1">
    <location>
        <begin position="1"/>
        <end position="113"/>
    </location>
</feature>
<evidence type="ECO:0000256" key="1">
    <source>
        <dbReference type="SAM" id="MobiDB-lite"/>
    </source>
</evidence>
<proteinExistence type="predicted"/>
<name>A0ABQ9UI05_SAGOE</name>
<dbReference type="EMBL" id="JASSZA010000012">
    <property type="protein sequence ID" value="KAK2096695.1"/>
    <property type="molecule type" value="Genomic_DNA"/>
</dbReference>
<organism evidence="2 3">
    <name type="scientific">Saguinus oedipus</name>
    <name type="common">Cotton-top tamarin</name>
    <name type="synonym">Oedipomidas oedipus</name>
    <dbReference type="NCBI Taxonomy" id="9490"/>
    <lineage>
        <taxon>Eukaryota</taxon>
        <taxon>Metazoa</taxon>
        <taxon>Chordata</taxon>
        <taxon>Craniata</taxon>
        <taxon>Vertebrata</taxon>
        <taxon>Euteleostomi</taxon>
        <taxon>Mammalia</taxon>
        <taxon>Eutheria</taxon>
        <taxon>Euarchontoglires</taxon>
        <taxon>Primates</taxon>
        <taxon>Haplorrhini</taxon>
        <taxon>Platyrrhini</taxon>
        <taxon>Cebidae</taxon>
        <taxon>Callitrichinae</taxon>
        <taxon>Saguinus</taxon>
    </lineage>
</organism>
<reference evidence="2 3" key="1">
    <citation type="submission" date="2023-05" db="EMBL/GenBank/DDBJ databases">
        <title>B98-5 Cell Line De Novo Hybrid Assembly: An Optical Mapping Approach.</title>
        <authorList>
            <person name="Kananen K."/>
            <person name="Auerbach J.A."/>
            <person name="Kautto E."/>
            <person name="Blachly J.S."/>
        </authorList>
    </citation>
    <scope>NUCLEOTIDE SEQUENCE [LARGE SCALE GENOMIC DNA]</scope>
    <source>
        <strain evidence="2">B95-8</strain>
        <tissue evidence="2">Cell line</tissue>
    </source>
</reference>
<feature type="non-terminal residue" evidence="2">
    <location>
        <position position="1"/>
    </location>
</feature>